<keyword evidence="2" id="KW-1185">Reference proteome</keyword>
<evidence type="ECO:0000313" key="2">
    <source>
        <dbReference type="Proteomes" id="UP000789831"/>
    </source>
</evidence>
<sequence length="98" mass="11494">RLPPLSDLILFYYGYPKHRLIIEAAYIVIRIEHGEWVSDHERWSIRSKLGVEICRIFPPGSLDYLSWQALVDLWRRIPDCVDPPYLSPSTNIMRTAVV</sequence>
<dbReference type="Proteomes" id="UP000789831">
    <property type="component" value="Unassembled WGS sequence"/>
</dbReference>
<dbReference type="EMBL" id="CAJVPL010002337">
    <property type="protein sequence ID" value="CAG8607236.1"/>
    <property type="molecule type" value="Genomic_DNA"/>
</dbReference>
<name>A0A9N9CN77_9GLOM</name>
<evidence type="ECO:0000313" key="1">
    <source>
        <dbReference type="EMBL" id="CAG8607236.1"/>
    </source>
</evidence>
<comment type="caution">
    <text evidence="1">The sequence shown here is derived from an EMBL/GenBank/DDBJ whole genome shotgun (WGS) entry which is preliminary data.</text>
</comment>
<organism evidence="1 2">
    <name type="scientific">Ambispora gerdemannii</name>
    <dbReference type="NCBI Taxonomy" id="144530"/>
    <lineage>
        <taxon>Eukaryota</taxon>
        <taxon>Fungi</taxon>
        <taxon>Fungi incertae sedis</taxon>
        <taxon>Mucoromycota</taxon>
        <taxon>Glomeromycotina</taxon>
        <taxon>Glomeromycetes</taxon>
        <taxon>Archaeosporales</taxon>
        <taxon>Ambisporaceae</taxon>
        <taxon>Ambispora</taxon>
    </lineage>
</organism>
<dbReference type="AlphaFoldDB" id="A0A9N9CN77"/>
<accession>A0A9N9CN77</accession>
<proteinExistence type="predicted"/>
<feature type="non-terminal residue" evidence="1">
    <location>
        <position position="1"/>
    </location>
</feature>
<gene>
    <name evidence="1" type="ORF">AGERDE_LOCUS9403</name>
</gene>
<reference evidence="1" key="1">
    <citation type="submission" date="2021-06" db="EMBL/GenBank/DDBJ databases">
        <authorList>
            <person name="Kallberg Y."/>
            <person name="Tangrot J."/>
            <person name="Rosling A."/>
        </authorList>
    </citation>
    <scope>NUCLEOTIDE SEQUENCE</scope>
    <source>
        <strain evidence="1">MT106</strain>
    </source>
</reference>
<dbReference type="OrthoDB" id="2440011at2759"/>
<protein>
    <submittedName>
        <fullName evidence="1">4502_t:CDS:1</fullName>
    </submittedName>
</protein>